<evidence type="ECO:0000313" key="4">
    <source>
        <dbReference type="Proteomes" id="UP000053797"/>
    </source>
</evidence>
<dbReference type="Proteomes" id="UP001387110">
    <property type="component" value="Unassembled WGS sequence"/>
</dbReference>
<evidence type="ECO:0000313" key="6">
    <source>
        <dbReference type="Proteomes" id="UP001387110"/>
    </source>
</evidence>
<keyword evidence="6" id="KW-1185">Reference proteome</keyword>
<dbReference type="Gene3D" id="2.170.120.30">
    <property type="match status" value="2"/>
</dbReference>
<accession>A0A0V8GET3</accession>
<dbReference type="PANTHER" id="PTHR37804:SF1">
    <property type="entry name" value="CDAA REGULATORY PROTEIN CDAR"/>
    <property type="match status" value="1"/>
</dbReference>
<comment type="caution">
    <text evidence="1">The sequence shown here is derived from an EMBL/GenBank/DDBJ whole genome shotgun (WGS) entry which is preliminary data.</text>
</comment>
<evidence type="ECO:0000313" key="2">
    <source>
        <dbReference type="EMBL" id="KTR27351.1"/>
    </source>
</evidence>
<dbReference type="EMBL" id="LNQL01000003">
    <property type="protein sequence ID" value="KSU48650.1"/>
    <property type="molecule type" value="Genomic_DNA"/>
</dbReference>
<reference evidence="2 5" key="2">
    <citation type="journal article" date="2016" name="Front. Microbiol.">
        <title>Genomic Resource of Rice Seed Associated Bacteria.</title>
        <authorList>
            <person name="Midha S."/>
            <person name="Bansal K."/>
            <person name="Sharma S."/>
            <person name="Kumar N."/>
            <person name="Patil P.P."/>
            <person name="Chaudhry V."/>
            <person name="Patil P.B."/>
        </authorList>
    </citation>
    <scope>NUCLEOTIDE SEQUENCE [LARGE SCALE GENOMIC DNA]</scope>
    <source>
        <strain evidence="2 5">RSA11</strain>
    </source>
</reference>
<dbReference type="Proteomes" id="UP000072605">
    <property type="component" value="Unassembled WGS sequence"/>
</dbReference>
<gene>
    <name evidence="1" type="ORF">AS033_09975</name>
    <name evidence="2" type="ORF">RSA11_05945</name>
    <name evidence="3" type="ORF">SZL87_12490</name>
</gene>
<name>A0A0V8GET3_9BACL</name>
<dbReference type="EMBL" id="LDQV01000015">
    <property type="protein sequence ID" value="KTR27351.1"/>
    <property type="molecule type" value="Genomic_DNA"/>
</dbReference>
<protein>
    <submittedName>
        <fullName evidence="3">CdaR family protein</fullName>
    </submittedName>
</protein>
<organism evidence="1 4">
    <name type="scientific">Exiguobacterium indicum</name>
    <dbReference type="NCBI Taxonomy" id="296995"/>
    <lineage>
        <taxon>Bacteria</taxon>
        <taxon>Bacillati</taxon>
        <taxon>Bacillota</taxon>
        <taxon>Bacilli</taxon>
        <taxon>Bacillales</taxon>
        <taxon>Bacillales Family XII. Incertae Sedis</taxon>
        <taxon>Exiguobacterium</taxon>
    </lineage>
</organism>
<dbReference type="InterPro" id="IPR012505">
    <property type="entry name" value="YbbR"/>
</dbReference>
<evidence type="ECO:0000313" key="5">
    <source>
        <dbReference type="Proteomes" id="UP000072605"/>
    </source>
</evidence>
<dbReference type="InterPro" id="IPR053154">
    <property type="entry name" value="c-di-AMP_regulator"/>
</dbReference>
<dbReference type="EMBL" id="JBAWKY010000003">
    <property type="protein sequence ID" value="MEI4463252.1"/>
    <property type="molecule type" value="Genomic_DNA"/>
</dbReference>
<dbReference type="Proteomes" id="UP000053797">
    <property type="component" value="Unassembled WGS sequence"/>
</dbReference>
<dbReference type="SMR" id="A0A0V8GET3"/>
<reference evidence="3 6" key="3">
    <citation type="submission" date="2023-12" db="EMBL/GenBank/DDBJ databases">
        <authorList>
            <person name="Easwaran N."/>
            <person name="Lazarus H.P.S."/>
        </authorList>
    </citation>
    <scope>NUCLEOTIDE SEQUENCE [LARGE SCALE GENOMIC DNA]</scope>
    <source>
        <strain evidence="3 6">VIT-2023</strain>
    </source>
</reference>
<reference evidence="1 4" key="1">
    <citation type="journal article" date="2015" name="Int. J. Syst. Evol. Microbiol.">
        <title>Exiguobacterium enclense sp. nov., isolated from sediment.</title>
        <authorList>
            <person name="Dastager S.G."/>
            <person name="Mawlankar R."/>
            <person name="Sonalkar V.V."/>
            <person name="Thorat M.N."/>
            <person name="Mual P."/>
            <person name="Verma A."/>
            <person name="Krishnamurthi S."/>
            <person name="Tang S.K."/>
            <person name="Li W.J."/>
        </authorList>
    </citation>
    <scope>NUCLEOTIDE SEQUENCE [LARGE SCALE GENOMIC DNA]</scope>
    <source>
        <strain evidence="1 4">NIO-1109</strain>
    </source>
</reference>
<dbReference type="AlphaFoldDB" id="A0A0V8GET3"/>
<dbReference type="OrthoDB" id="2960905at2"/>
<dbReference type="Pfam" id="PF07949">
    <property type="entry name" value="YbbR"/>
    <property type="match status" value="4"/>
</dbReference>
<proteinExistence type="predicted"/>
<dbReference type="Gene3D" id="2.170.120.40">
    <property type="entry name" value="YbbR-like domain"/>
    <property type="match status" value="2"/>
</dbReference>
<evidence type="ECO:0000313" key="1">
    <source>
        <dbReference type="EMBL" id="KSU48650.1"/>
    </source>
</evidence>
<dbReference type="GeneID" id="90839001"/>
<dbReference type="PANTHER" id="PTHR37804">
    <property type="entry name" value="CDAA REGULATORY PROTEIN CDAR"/>
    <property type="match status" value="1"/>
</dbReference>
<dbReference type="RefSeq" id="WP_023466665.1">
    <property type="nucleotide sequence ID" value="NZ_FMYN01000003.1"/>
</dbReference>
<evidence type="ECO:0000313" key="3">
    <source>
        <dbReference type="EMBL" id="MEI4463252.1"/>
    </source>
</evidence>
<sequence>MFEKWFNERWFLRIVAVALAVMLYLMVAGSNTTGKSDAASLLPIAGQGSTKFDVPVTVQYDESQWVAYNIPNTMEVTVKGPSSSLTMLRLVQDFGLSIDLKGLDPGYHRVRVTPTGFGKDVEVTPKQQTIEVFLDKKITKEVPVQVALLNKNKIAEGYVAGEAQPNQQTVEVTGGAEKLQAISAIQVPIDVTGRAETFKETFNAKATDANGNTINASYQPEQLEITVPIYKESKTVPINVKTKDNVKKGYTVVKIVPVTTEARLYGTKEELERIGSVDTEAVSLKGLTKTTEKTVKLVEPENATAMDPTQVTVNIVVEKENAKSTTETVEDRAEKTIPGVTVTLNGFDESKYTIDYNQTMDVVVRGKESDLASIDATDIKAVIDVTGLKEGTHGLPISYQTSKAFDVLRPDNMDVTLKAVPRTSVPTN</sequence>